<dbReference type="Gene3D" id="3.90.180.10">
    <property type="entry name" value="Medium-chain alcohol dehydrogenases, catalytic domain"/>
    <property type="match status" value="1"/>
</dbReference>
<dbReference type="InterPro" id="IPR014189">
    <property type="entry name" value="Quinone_OxRdtase_PIG3"/>
</dbReference>
<evidence type="ECO:0000313" key="4">
    <source>
        <dbReference type="EMBL" id="AEH63194.1"/>
    </source>
</evidence>
<dbReference type="InterPro" id="IPR011032">
    <property type="entry name" value="GroES-like_sf"/>
</dbReference>
<accession>A0A0H3G3E9</accession>
<keyword evidence="1" id="KW-0521">NADP</keyword>
<dbReference type="KEGG" id="zmm:Zmob_1374"/>
<dbReference type="SUPFAM" id="SSF51735">
    <property type="entry name" value="NAD(P)-binding Rossmann-fold domains"/>
    <property type="match status" value="1"/>
</dbReference>
<reference evidence="4 5" key="1">
    <citation type="journal article" date="2011" name="J. Bacteriol.">
        <title>Genome sequence of the ethanol-producing Zymomonas mobilis subsp. mobilis lectotype strain ATCC 10988.</title>
        <authorList>
            <person name="Pappas K.M."/>
            <person name="Kouvelis V.N."/>
            <person name="Saunders E."/>
            <person name="Brettin T.S."/>
            <person name="Bruce D."/>
            <person name="Detter C."/>
            <person name="Balakireva M."/>
            <person name="Han C.S."/>
            <person name="Savvakis G."/>
            <person name="Kyrpides N.C."/>
            <person name="Typas M.A."/>
        </authorList>
    </citation>
    <scope>NUCLEOTIDE SEQUENCE [LARGE SCALE GENOMIC DNA]</scope>
    <source>
        <strain evidence="5">ATCC 10988 / DSM 424 / CCUG 17860 / LMG 404 / NCIMB 8938 / NRRL B-806 / ZM1</strain>
    </source>
</reference>
<dbReference type="InterPro" id="IPR020843">
    <property type="entry name" value="ER"/>
</dbReference>
<dbReference type="Proteomes" id="UP000001494">
    <property type="component" value="Chromosome"/>
</dbReference>
<proteinExistence type="predicted"/>
<dbReference type="RefSeq" id="WP_014501025.1">
    <property type="nucleotide sequence ID" value="NC_017262.1"/>
</dbReference>
<dbReference type="HOGENOM" id="CLU_026673_3_4_5"/>
<dbReference type="AlphaFoldDB" id="A0A0H3G3E9"/>
<dbReference type="eggNOG" id="COG0604">
    <property type="taxonomic scope" value="Bacteria"/>
</dbReference>
<sequence length="335" mass="35737">MASNMMKEVIIKEAGSADVLALHDAPIPTPKADEILVKIAAAGINRPDIIQRMGQYPLPPDATPIPGLEISGTVIALGQNVEEFKIGDRICGLTNGGGYAEYGVIPAKQALPVPDNLSLTEAAAIPETYFTVWANLFDIGQAKSGETVLVHGGSSGIGSTAIILAKACGLKVFTTVGNQEKAAAVEKLGAIAINYNEQDFLTIIQEEMAGKGVDVILDIIGGSYFSRNMKALAFGGRLVIVGAMGGRIADKFDLLPLIFKRATISGSTMRARTADEKANIARSLREKVWPLLEQGQCHPLIDSSFPLEKVQDAHKRMESRDHCGKIVLTMPEALF</sequence>
<keyword evidence="2" id="KW-0560">Oxidoreductase</keyword>
<feature type="domain" description="Enoyl reductase (ER)" evidence="3">
    <location>
        <begin position="15"/>
        <end position="328"/>
    </location>
</feature>
<dbReference type="PANTHER" id="PTHR48106:SF8">
    <property type="entry name" value="OS02G0805600 PROTEIN"/>
    <property type="match status" value="1"/>
</dbReference>
<dbReference type="GO" id="GO:0070402">
    <property type="term" value="F:NADPH binding"/>
    <property type="evidence" value="ECO:0007669"/>
    <property type="project" value="TreeGrafter"/>
</dbReference>
<evidence type="ECO:0000313" key="5">
    <source>
        <dbReference type="Proteomes" id="UP000001494"/>
    </source>
</evidence>
<evidence type="ECO:0000256" key="2">
    <source>
        <dbReference type="ARBA" id="ARBA00023002"/>
    </source>
</evidence>
<dbReference type="NCBIfam" id="TIGR02824">
    <property type="entry name" value="quinone_pig3"/>
    <property type="match status" value="1"/>
</dbReference>
<evidence type="ECO:0000259" key="3">
    <source>
        <dbReference type="SMART" id="SM00829"/>
    </source>
</evidence>
<name>A0A0H3G3E9_ZYMMA</name>
<dbReference type="PANTHER" id="PTHR48106">
    <property type="entry name" value="QUINONE OXIDOREDUCTASE PIG3-RELATED"/>
    <property type="match status" value="1"/>
</dbReference>
<dbReference type="CDD" id="cd05276">
    <property type="entry name" value="p53_inducible_oxidoreductase"/>
    <property type="match status" value="1"/>
</dbReference>
<dbReference type="Gene3D" id="3.40.50.720">
    <property type="entry name" value="NAD(P)-binding Rossmann-like Domain"/>
    <property type="match status" value="1"/>
</dbReference>
<dbReference type="InterPro" id="IPR036291">
    <property type="entry name" value="NAD(P)-bd_dom_sf"/>
</dbReference>
<dbReference type="Pfam" id="PF00107">
    <property type="entry name" value="ADH_zinc_N"/>
    <property type="match status" value="1"/>
</dbReference>
<dbReference type="SUPFAM" id="SSF50129">
    <property type="entry name" value="GroES-like"/>
    <property type="match status" value="1"/>
</dbReference>
<dbReference type="InterPro" id="IPR013149">
    <property type="entry name" value="ADH-like_C"/>
</dbReference>
<evidence type="ECO:0000256" key="1">
    <source>
        <dbReference type="ARBA" id="ARBA00022857"/>
    </source>
</evidence>
<dbReference type="Pfam" id="PF08240">
    <property type="entry name" value="ADH_N"/>
    <property type="match status" value="1"/>
</dbReference>
<dbReference type="GO" id="GO:0016651">
    <property type="term" value="F:oxidoreductase activity, acting on NAD(P)H"/>
    <property type="evidence" value="ECO:0007669"/>
    <property type="project" value="TreeGrafter"/>
</dbReference>
<dbReference type="EMBL" id="CP002850">
    <property type="protein sequence ID" value="AEH63194.1"/>
    <property type="molecule type" value="Genomic_DNA"/>
</dbReference>
<dbReference type="SMART" id="SM00829">
    <property type="entry name" value="PKS_ER"/>
    <property type="match status" value="1"/>
</dbReference>
<protein>
    <submittedName>
        <fullName evidence="4">NAD(P)H quinone oxidoreductase, PIG3 family</fullName>
    </submittedName>
</protein>
<organism evidence="4 5">
    <name type="scientific">Zymomonas mobilis subsp. mobilis (strain ATCC 10988 / DSM 424 / LMG 404 / NCIMB 8938 / NRRL B-806 / ZM1)</name>
    <dbReference type="NCBI Taxonomy" id="555217"/>
    <lineage>
        <taxon>Bacteria</taxon>
        <taxon>Pseudomonadati</taxon>
        <taxon>Pseudomonadota</taxon>
        <taxon>Alphaproteobacteria</taxon>
        <taxon>Sphingomonadales</taxon>
        <taxon>Zymomonadaceae</taxon>
        <taxon>Zymomonas</taxon>
    </lineage>
</organism>
<gene>
    <name evidence="4" type="ordered locus">Zmob_1374</name>
</gene>
<dbReference type="InterPro" id="IPR013154">
    <property type="entry name" value="ADH-like_N"/>
</dbReference>